<gene>
    <name evidence="9" type="ORF">PPSIR1_19939</name>
</gene>
<dbReference type="STRING" id="391625.PPSIR1_19939"/>
<evidence type="ECO:0000256" key="6">
    <source>
        <dbReference type="PROSITE-ProRule" id="PRU10141"/>
    </source>
</evidence>
<dbReference type="PROSITE" id="PS00107">
    <property type="entry name" value="PROTEIN_KINASE_ATP"/>
    <property type="match status" value="1"/>
</dbReference>
<accession>A6GDU0</accession>
<comment type="caution">
    <text evidence="9">The sequence shown here is derived from an EMBL/GenBank/DDBJ whole genome shotgun (WGS) entry which is preliminary data.</text>
</comment>
<keyword evidence="2 6" id="KW-0547">Nucleotide-binding</keyword>
<dbReference type="Pfam" id="PF00069">
    <property type="entry name" value="Pkinase"/>
    <property type="match status" value="1"/>
</dbReference>
<evidence type="ECO:0000259" key="8">
    <source>
        <dbReference type="PROSITE" id="PS50011"/>
    </source>
</evidence>
<evidence type="ECO:0000256" key="5">
    <source>
        <dbReference type="PROSITE-ProRule" id="PRU00339"/>
    </source>
</evidence>
<dbReference type="PANTHER" id="PTHR43289:SF34">
    <property type="entry name" value="SERINE_THREONINE-PROTEIN KINASE YBDM-RELATED"/>
    <property type="match status" value="1"/>
</dbReference>
<feature type="repeat" description="TPR" evidence="5">
    <location>
        <begin position="714"/>
        <end position="747"/>
    </location>
</feature>
<dbReference type="AlphaFoldDB" id="A6GDU0"/>
<dbReference type="Gene3D" id="1.25.40.10">
    <property type="entry name" value="Tetratricopeptide repeat domain"/>
    <property type="match status" value="2"/>
</dbReference>
<evidence type="ECO:0000313" key="9">
    <source>
        <dbReference type="EMBL" id="EDM75979.1"/>
    </source>
</evidence>
<dbReference type="CDD" id="cd14014">
    <property type="entry name" value="STKc_PknB_like"/>
    <property type="match status" value="1"/>
</dbReference>
<dbReference type="GO" id="GO:0004674">
    <property type="term" value="F:protein serine/threonine kinase activity"/>
    <property type="evidence" value="ECO:0007669"/>
    <property type="project" value="TreeGrafter"/>
</dbReference>
<evidence type="ECO:0000256" key="4">
    <source>
        <dbReference type="ARBA" id="ARBA00022840"/>
    </source>
</evidence>
<evidence type="ECO:0000256" key="2">
    <source>
        <dbReference type="ARBA" id="ARBA00022741"/>
    </source>
</evidence>
<proteinExistence type="predicted"/>
<dbReference type="InterPro" id="IPR008271">
    <property type="entry name" value="Ser/Thr_kinase_AS"/>
</dbReference>
<dbReference type="OrthoDB" id="9801841at2"/>
<name>A6GDU0_9BACT</name>
<feature type="domain" description="Protein kinase" evidence="8">
    <location>
        <begin position="54"/>
        <end position="327"/>
    </location>
</feature>
<sequence length="1030" mass="112807">MESSQDTLPATGELAAASTVVRLSGSGERNHQGERAAASGLRRRLDKGDALGRYVVLRKLGAGGMGTVYLGYDPELDRRVALKILRGGTDEANRRALLREAQAMAKLTHPNVVAVHDVGEHNGRVYVAMAFVEGRTLRAWLEHRERRWRDILALFLLAGEGLRAAHASELIHRDFKPDNVMVSRRREVLVMDFGLARPSANTEPTNDADVDSISGSSSVLTEATVGHIAGTPAYMAPEQLRADALTPAADQFAFCVSLWEALYGERPFDGQNLGERYTNITEQRVRPLPKDARSRAPRWLEQVLRRGLAPEPEQRWPSLGALLDALDRGRRRWRWQGALAGVGVLAVGASLALGWRQHEREQARARVAACEAEGAVIDAIWNPAARERIETNLLATELDFTRDDLETLLPWLDDYAGAWRSGRAEVCAHGSIAGDWDAERLDRAAWCFEDRRFQLEATVDQLATLDRKTARRAVRIASYLDPIDSCLDPTALRRLPLPPPDIRPQLQRVRAQVVAADRLRNRGEFEEALELARQARIEAEALDWPPLLATARFAEGRAELINGLPTARASLERAYFGAMDAGAVEVAFRSARSLATTLANQGSPREAQSWMRHAEVLAAELPDPTGLDAAEGHYLMLKIHLGLGDYAAAIDSSRAAVELRTQAIGARHPITASAIRNLGMAKLADGQARAALQSFDESLALWRPIVGERHPYVAQLLTLRGEATLAMGEVDRARELLERALELHAQIPSPEQPYQADTLTALARAQLASGRLEDAARSLTRAMAIRRKAFGPRHPTTAALLVDQAALALARGDLDQAQAHCARGLAIAELVLEPGHPEFARVQERCVQVDLARGEPEQAERRRQDALSRLEVAHGTRDPRLITPLVQLADSQRARADFEAARASYARALDLAAQLAPHNGSSPRGDQDRDLELGPPALPCLVGLAELALLEGDGAEALRRAETAEAILDRARPGPRPSAEVRFVHAKALVRSGGDLDRARRLAERARDAHAAAHDDAAVAEVERWLSLMP</sequence>
<dbReference type="SMART" id="SM00028">
    <property type="entry name" value="TPR"/>
    <property type="match status" value="6"/>
</dbReference>
<dbReference type="SUPFAM" id="SSF56112">
    <property type="entry name" value="Protein kinase-like (PK-like)"/>
    <property type="match status" value="1"/>
</dbReference>
<keyword evidence="5" id="KW-0802">TPR repeat</keyword>
<dbReference type="RefSeq" id="WP_006974880.1">
    <property type="nucleotide sequence ID" value="NZ_ABCS01000076.1"/>
</dbReference>
<dbReference type="PROSITE" id="PS50011">
    <property type="entry name" value="PROTEIN_KINASE_DOM"/>
    <property type="match status" value="1"/>
</dbReference>
<reference evidence="9 10" key="1">
    <citation type="submission" date="2007-06" db="EMBL/GenBank/DDBJ databases">
        <authorList>
            <person name="Shimkets L."/>
            <person name="Ferriera S."/>
            <person name="Johnson J."/>
            <person name="Kravitz S."/>
            <person name="Beeson K."/>
            <person name="Sutton G."/>
            <person name="Rogers Y.-H."/>
            <person name="Friedman R."/>
            <person name="Frazier M."/>
            <person name="Venter J.C."/>
        </authorList>
    </citation>
    <scope>NUCLEOTIDE SEQUENCE [LARGE SCALE GENOMIC DNA]</scope>
    <source>
        <strain evidence="9 10">SIR-1</strain>
    </source>
</reference>
<keyword evidence="3 9" id="KW-0418">Kinase</keyword>
<evidence type="ECO:0000256" key="3">
    <source>
        <dbReference type="ARBA" id="ARBA00022777"/>
    </source>
</evidence>
<dbReference type="PANTHER" id="PTHR43289">
    <property type="entry name" value="MITOGEN-ACTIVATED PROTEIN KINASE KINASE KINASE 20-RELATED"/>
    <property type="match status" value="1"/>
</dbReference>
<dbReference type="EMBL" id="ABCS01000076">
    <property type="protein sequence ID" value="EDM75979.1"/>
    <property type="molecule type" value="Genomic_DNA"/>
</dbReference>
<organism evidence="9 10">
    <name type="scientific">Plesiocystis pacifica SIR-1</name>
    <dbReference type="NCBI Taxonomy" id="391625"/>
    <lineage>
        <taxon>Bacteria</taxon>
        <taxon>Pseudomonadati</taxon>
        <taxon>Myxococcota</taxon>
        <taxon>Polyangia</taxon>
        <taxon>Nannocystales</taxon>
        <taxon>Nannocystaceae</taxon>
        <taxon>Plesiocystis</taxon>
    </lineage>
</organism>
<dbReference type="InterPro" id="IPR017441">
    <property type="entry name" value="Protein_kinase_ATP_BS"/>
</dbReference>
<evidence type="ECO:0000313" key="10">
    <source>
        <dbReference type="Proteomes" id="UP000005801"/>
    </source>
</evidence>
<dbReference type="Gene3D" id="3.30.200.20">
    <property type="entry name" value="Phosphorylase Kinase, domain 1"/>
    <property type="match status" value="1"/>
</dbReference>
<dbReference type="Pfam" id="PF13424">
    <property type="entry name" value="TPR_12"/>
    <property type="match status" value="2"/>
</dbReference>
<dbReference type="PROSITE" id="PS50005">
    <property type="entry name" value="TPR"/>
    <property type="match status" value="1"/>
</dbReference>
<dbReference type="PROSITE" id="PS00108">
    <property type="entry name" value="PROTEIN_KINASE_ST"/>
    <property type="match status" value="1"/>
</dbReference>
<dbReference type="Gene3D" id="1.10.510.10">
    <property type="entry name" value="Transferase(Phosphotransferase) domain 1"/>
    <property type="match status" value="1"/>
</dbReference>
<dbReference type="SUPFAM" id="SSF48452">
    <property type="entry name" value="TPR-like"/>
    <property type="match status" value="3"/>
</dbReference>
<keyword evidence="1" id="KW-0808">Transferase</keyword>
<evidence type="ECO:0000256" key="7">
    <source>
        <dbReference type="SAM" id="MobiDB-lite"/>
    </source>
</evidence>
<dbReference type="InterPro" id="IPR011009">
    <property type="entry name" value="Kinase-like_dom_sf"/>
</dbReference>
<keyword evidence="10" id="KW-1185">Reference proteome</keyword>
<dbReference type="eggNOG" id="COG0515">
    <property type="taxonomic scope" value="Bacteria"/>
</dbReference>
<feature type="binding site" evidence="6">
    <location>
        <position position="83"/>
    </location>
    <ligand>
        <name>ATP</name>
        <dbReference type="ChEBI" id="CHEBI:30616"/>
    </ligand>
</feature>
<protein>
    <submittedName>
        <fullName evidence="9">Serine/threonine kinase family protein</fullName>
    </submittedName>
</protein>
<evidence type="ECO:0000256" key="1">
    <source>
        <dbReference type="ARBA" id="ARBA00022679"/>
    </source>
</evidence>
<dbReference type="GO" id="GO:0005524">
    <property type="term" value="F:ATP binding"/>
    <property type="evidence" value="ECO:0007669"/>
    <property type="project" value="UniProtKB-UniRule"/>
</dbReference>
<feature type="region of interest" description="Disordered" evidence="7">
    <location>
        <begin position="22"/>
        <end position="42"/>
    </location>
</feature>
<keyword evidence="4 6" id="KW-0067">ATP-binding</keyword>
<dbReference type="InterPro" id="IPR019734">
    <property type="entry name" value="TPR_rpt"/>
</dbReference>
<dbReference type="InterPro" id="IPR011990">
    <property type="entry name" value="TPR-like_helical_dom_sf"/>
</dbReference>
<dbReference type="Proteomes" id="UP000005801">
    <property type="component" value="Unassembled WGS sequence"/>
</dbReference>
<dbReference type="InterPro" id="IPR000719">
    <property type="entry name" value="Prot_kinase_dom"/>
</dbReference>